<evidence type="ECO:0000256" key="4">
    <source>
        <dbReference type="ARBA" id="ARBA00023163"/>
    </source>
</evidence>
<proteinExistence type="inferred from homology"/>
<sequence length="90" mass="10344">MQLLRQDLTDLFIRRGRDWSRDAIYTALKNKGADLADLERIHDLKPGTMRNVFYRACPAYEQAIAQAIGVEPAVIWPSRYQQKSSRHVAA</sequence>
<evidence type="ECO:0000256" key="2">
    <source>
        <dbReference type="ARBA" id="ARBA00023015"/>
    </source>
</evidence>
<dbReference type="InterPro" id="IPR038722">
    <property type="entry name" value="Ner_HTH_dom"/>
</dbReference>
<keyword evidence="2" id="KW-0805">Transcription regulation</keyword>
<dbReference type="Pfam" id="PF13693">
    <property type="entry name" value="HTH_35"/>
    <property type="match status" value="1"/>
</dbReference>
<dbReference type="EMBL" id="AAGZJS010000028">
    <property type="protein sequence ID" value="EBT6291927.1"/>
    <property type="molecule type" value="Genomic_DNA"/>
</dbReference>
<reference evidence="6" key="1">
    <citation type="submission" date="2018-07" db="EMBL/GenBank/DDBJ databases">
        <authorList>
            <consortium name="PulseNet: The National Subtyping Network for Foodborne Disease Surveillance"/>
            <person name="Tarr C.L."/>
            <person name="Trees E."/>
            <person name="Katz L.S."/>
            <person name="Carleton-Romer H.A."/>
            <person name="Stroika S."/>
            <person name="Kucerova Z."/>
            <person name="Roache K.F."/>
            <person name="Sabol A.L."/>
            <person name="Besser J."/>
            <person name="Gerner-Smidt P."/>
        </authorList>
    </citation>
    <scope>NUCLEOTIDE SEQUENCE</scope>
    <source>
        <strain evidence="6">PNUSAS023047</strain>
    </source>
</reference>
<protein>
    <submittedName>
        <fullName evidence="6">Transcriptional regulator</fullName>
    </submittedName>
</protein>
<comment type="caution">
    <text evidence="6">The sequence shown here is derived from an EMBL/GenBank/DDBJ whole genome shotgun (WGS) entry which is preliminary data.</text>
</comment>
<name>A0A5V2QTB0_SALER</name>
<accession>A0A5V2QTB0</accession>
<gene>
    <name evidence="6" type="ORF">CNP70_20890</name>
</gene>
<keyword evidence="4" id="KW-0804">Transcription</keyword>
<feature type="domain" description="Ner winged helix-turn-helix DNA-binding" evidence="5">
    <location>
        <begin position="18"/>
        <end position="86"/>
    </location>
</feature>
<dbReference type="GO" id="GO:0003677">
    <property type="term" value="F:DNA binding"/>
    <property type="evidence" value="ECO:0007669"/>
    <property type="project" value="UniProtKB-KW"/>
</dbReference>
<dbReference type="AlphaFoldDB" id="A0A5V2QTB0"/>
<organism evidence="6">
    <name type="scientific">Salmonella enterica</name>
    <name type="common">Salmonella choleraesuis</name>
    <dbReference type="NCBI Taxonomy" id="28901"/>
    <lineage>
        <taxon>Bacteria</taxon>
        <taxon>Pseudomonadati</taxon>
        <taxon>Pseudomonadota</taxon>
        <taxon>Gammaproteobacteria</taxon>
        <taxon>Enterobacterales</taxon>
        <taxon>Enterobacteriaceae</taxon>
        <taxon>Salmonella</taxon>
    </lineage>
</organism>
<keyword evidence="3" id="KW-0238">DNA-binding</keyword>
<evidence type="ECO:0000256" key="3">
    <source>
        <dbReference type="ARBA" id="ARBA00023125"/>
    </source>
</evidence>
<dbReference type="SUPFAM" id="SSF47413">
    <property type="entry name" value="lambda repressor-like DNA-binding domains"/>
    <property type="match status" value="1"/>
</dbReference>
<evidence type="ECO:0000259" key="5">
    <source>
        <dbReference type="Pfam" id="PF13693"/>
    </source>
</evidence>
<comment type="similarity">
    <text evidence="1">Belongs to the ner transcriptional regulatory family.</text>
</comment>
<dbReference type="InterPro" id="IPR010982">
    <property type="entry name" value="Lambda_DNA-bd_dom_sf"/>
</dbReference>
<evidence type="ECO:0000256" key="1">
    <source>
        <dbReference type="ARBA" id="ARBA00006157"/>
    </source>
</evidence>
<evidence type="ECO:0000313" key="6">
    <source>
        <dbReference type="EMBL" id="EBT6291927.1"/>
    </source>
</evidence>
<dbReference type="Gene3D" id="1.10.260.40">
    <property type="entry name" value="lambda repressor-like DNA-binding domains"/>
    <property type="match status" value="1"/>
</dbReference>